<dbReference type="PANTHER" id="PTHR40943:SF2">
    <property type="entry name" value="(S)-UREIDOGLYCINE AMINOHYDROLASE CUPIN DOMAIN-CONTAINING PROTEIN"/>
    <property type="match status" value="1"/>
</dbReference>
<dbReference type="Pfam" id="PF05899">
    <property type="entry name" value="Cupin_3"/>
    <property type="match status" value="1"/>
</dbReference>
<dbReference type="InterPro" id="IPR011051">
    <property type="entry name" value="RmlC_Cupin_sf"/>
</dbReference>
<evidence type="ECO:0000313" key="3">
    <source>
        <dbReference type="EMBL" id="RKQ60063.1"/>
    </source>
</evidence>
<reference evidence="2 5" key="2">
    <citation type="submission" date="2023-01" db="EMBL/GenBank/DDBJ databases">
        <title>Novel species of the genus Vogesella isolated from rivers.</title>
        <authorList>
            <person name="Lu H."/>
        </authorList>
    </citation>
    <scope>NUCLEOTIDE SEQUENCE [LARGE SCALE GENOMIC DNA]</scope>
    <source>
        <strain evidence="2 5">SH7W</strain>
    </source>
</reference>
<dbReference type="SUPFAM" id="SSF51182">
    <property type="entry name" value="RmlC-like cupins"/>
    <property type="match status" value="1"/>
</dbReference>
<accession>A0A495BG35</accession>
<evidence type="ECO:0000313" key="2">
    <source>
        <dbReference type="EMBL" id="MDC7689485.1"/>
    </source>
</evidence>
<dbReference type="PANTHER" id="PTHR40943">
    <property type="entry name" value="CYTOPLASMIC PROTEIN-RELATED"/>
    <property type="match status" value="1"/>
</dbReference>
<comment type="caution">
    <text evidence="3">The sequence shown here is derived from an EMBL/GenBank/DDBJ whole genome shotgun (WGS) entry which is preliminary data.</text>
</comment>
<protein>
    <submittedName>
        <fullName evidence="2">Cupin domain-containing protein</fullName>
    </submittedName>
</protein>
<evidence type="ECO:0000313" key="5">
    <source>
        <dbReference type="Proteomes" id="UP001221566"/>
    </source>
</evidence>
<dbReference type="InterPro" id="IPR014710">
    <property type="entry name" value="RmlC-like_jellyroll"/>
</dbReference>
<dbReference type="InterPro" id="IPR008579">
    <property type="entry name" value="UGlyAH_Cupin_dom"/>
</dbReference>
<proteinExistence type="predicted"/>
<dbReference type="Proteomes" id="UP001221566">
    <property type="component" value="Unassembled WGS sequence"/>
</dbReference>
<dbReference type="AlphaFoldDB" id="A0A495BG35"/>
<dbReference type="Gene3D" id="2.60.120.10">
    <property type="entry name" value="Jelly Rolls"/>
    <property type="match status" value="1"/>
</dbReference>
<evidence type="ECO:0000259" key="1">
    <source>
        <dbReference type="Pfam" id="PF05899"/>
    </source>
</evidence>
<organism evidence="3 4">
    <name type="scientific">Vogesella indigofera</name>
    <name type="common">Pseudomonas indigofera</name>
    <dbReference type="NCBI Taxonomy" id="45465"/>
    <lineage>
        <taxon>Bacteria</taxon>
        <taxon>Pseudomonadati</taxon>
        <taxon>Pseudomonadota</taxon>
        <taxon>Betaproteobacteria</taxon>
        <taxon>Neisseriales</taxon>
        <taxon>Chromobacteriaceae</taxon>
        <taxon>Vogesella</taxon>
    </lineage>
</organism>
<sequence length="126" mass="14240">MSNANDIVLFHQQDITPDSFSAPLERRLAGECQQTVEMHYSDPTGQFHAGLWSGGVGAWRVKYTECEFCTLLEGRVRMHDDHGGMVEIVAGQHFVIPEGFEGIWEVVEPAKKTFAVFEEDRLARKD</sequence>
<dbReference type="EMBL" id="JAQQKY010000001">
    <property type="protein sequence ID" value="MDC7689485.1"/>
    <property type="molecule type" value="Genomic_DNA"/>
</dbReference>
<dbReference type="Proteomes" id="UP000279384">
    <property type="component" value="Unassembled WGS sequence"/>
</dbReference>
<gene>
    <name evidence="3" type="ORF">C8E02_1407</name>
    <name evidence="2" type="ORF">PQU93_01595</name>
</gene>
<dbReference type="RefSeq" id="WP_047965956.1">
    <property type="nucleotide sequence ID" value="NZ_JAQQKY010000001.1"/>
</dbReference>
<dbReference type="CDD" id="cd02227">
    <property type="entry name" value="cupin_TM1112-like"/>
    <property type="match status" value="1"/>
</dbReference>
<name>A0A495BG35_VOGIN</name>
<feature type="domain" description="(S)-ureidoglycine aminohydrolase cupin" evidence="1">
    <location>
        <begin position="43"/>
        <end position="114"/>
    </location>
</feature>
<dbReference type="EMBL" id="RBID01000013">
    <property type="protein sequence ID" value="RKQ60063.1"/>
    <property type="molecule type" value="Genomic_DNA"/>
</dbReference>
<keyword evidence="5" id="KW-1185">Reference proteome</keyword>
<reference evidence="3 4" key="1">
    <citation type="submission" date="2018-10" db="EMBL/GenBank/DDBJ databases">
        <title>Genomic Encyclopedia of Type Strains, Phase IV (KMG-IV): sequencing the most valuable type-strain genomes for metagenomic binning, comparative biology and taxonomic classification.</title>
        <authorList>
            <person name="Goeker M."/>
        </authorList>
    </citation>
    <scope>NUCLEOTIDE SEQUENCE [LARGE SCALE GENOMIC DNA]</scope>
    <source>
        <strain evidence="3 4">DSM 3303</strain>
    </source>
</reference>
<evidence type="ECO:0000313" key="4">
    <source>
        <dbReference type="Proteomes" id="UP000279384"/>
    </source>
</evidence>